<evidence type="ECO:0000256" key="1">
    <source>
        <dbReference type="SAM" id="MobiDB-lite"/>
    </source>
</evidence>
<evidence type="ECO:0000313" key="3">
    <source>
        <dbReference type="EMBL" id="CEK89125.1"/>
    </source>
</evidence>
<dbReference type="EMBL" id="HACG01042260">
    <property type="protein sequence ID" value="CEK89125.1"/>
    <property type="molecule type" value="Transcribed_RNA"/>
</dbReference>
<accession>A0A0B7B7Y2</accession>
<feature type="compositionally biased region" description="Basic and acidic residues" evidence="1">
    <location>
        <begin position="58"/>
        <end position="72"/>
    </location>
</feature>
<dbReference type="AlphaFoldDB" id="A0A0B7B7Y2"/>
<sequence length="72" mass="8718">MTKYYSNILAKQNQQPRTVQQMQPRRNAHSDKRQMMELARLHAKKPPRDHHKSQHAVDFIEQKQTKEPDRQQ</sequence>
<evidence type="ECO:0000313" key="2">
    <source>
        <dbReference type="EMBL" id="CEK89123.1"/>
    </source>
</evidence>
<feature type="region of interest" description="Disordered" evidence="1">
    <location>
        <begin position="1"/>
        <end position="72"/>
    </location>
</feature>
<protein>
    <submittedName>
        <fullName evidence="2">Uncharacterized protein</fullName>
    </submittedName>
</protein>
<feature type="compositionally biased region" description="Basic residues" evidence="1">
    <location>
        <begin position="41"/>
        <end position="54"/>
    </location>
</feature>
<dbReference type="EMBL" id="HACG01042258">
    <property type="protein sequence ID" value="CEK89123.1"/>
    <property type="molecule type" value="Transcribed_RNA"/>
</dbReference>
<name>A0A0B7B7Y2_9EUPU</name>
<proteinExistence type="predicted"/>
<organism evidence="2">
    <name type="scientific">Arion vulgaris</name>
    <dbReference type="NCBI Taxonomy" id="1028688"/>
    <lineage>
        <taxon>Eukaryota</taxon>
        <taxon>Metazoa</taxon>
        <taxon>Spiralia</taxon>
        <taxon>Lophotrochozoa</taxon>
        <taxon>Mollusca</taxon>
        <taxon>Gastropoda</taxon>
        <taxon>Heterobranchia</taxon>
        <taxon>Euthyneura</taxon>
        <taxon>Panpulmonata</taxon>
        <taxon>Eupulmonata</taxon>
        <taxon>Stylommatophora</taxon>
        <taxon>Helicina</taxon>
        <taxon>Arionoidea</taxon>
        <taxon>Arionidae</taxon>
        <taxon>Arion</taxon>
    </lineage>
</organism>
<feature type="compositionally biased region" description="Polar residues" evidence="1">
    <location>
        <begin position="9"/>
        <end position="24"/>
    </location>
</feature>
<gene>
    <name evidence="2" type="primary">ORF169138</name>
    <name evidence="3" type="synonym">ORF169149</name>
</gene>
<reference evidence="2" key="1">
    <citation type="submission" date="2014-12" db="EMBL/GenBank/DDBJ databases">
        <title>Insight into the proteome of Arion vulgaris.</title>
        <authorList>
            <person name="Aradska J."/>
            <person name="Bulat T."/>
            <person name="Smidak R."/>
            <person name="Sarate P."/>
            <person name="Gangsoo J."/>
            <person name="Sialana F."/>
            <person name="Bilban M."/>
            <person name="Lubec G."/>
        </authorList>
    </citation>
    <scope>NUCLEOTIDE SEQUENCE</scope>
    <source>
        <tissue evidence="2">Skin</tissue>
    </source>
</reference>